<proteinExistence type="predicted"/>
<gene>
    <name evidence="2" type="ORF">LSH36_120g00028</name>
</gene>
<keyword evidence="3" id="KW-1185">Reference proteome</keyword>
<feature type="coiled-coil region" evidence="1">
    <location>
        <begin position="5"/>
        <end position="39"/>
    </location>
</feature>
<dbReference type="EMBL" id="JAODUP010000120">
    <property type="protein sequence ID" value="KAK2161152.1"/>
    <property type="molecule type" value="Genomic_DNA"/>
</dbReference>
<name>A0AAD9N8M2_9ANNE</name>
<accession>A0AAD9N8M2</accession>
<dbReference type="Proteomes" id="UP001208570">
    <property type="component" value="Unassembled WGS sequence"/>
</dbReference>
<reference evidence="2" key="1">
    <citation type="journal article" date="2023" name="Mol. Biol. Evol.">
        <title>Third-Generation Sequencing Reveals the Adaptive Role of the Epigenome in Three Deep-Sea Polychaetes.</title>
        <authorList>
            <person name="Perez M."/>
            <person name="Aroh O."/>
            <person name="Sun Y."/>
            <person name="Lan Y."/>
            <person name="Juniper S.K."/>
            <person name="Young C.R."/>
            <person name="Angers B."/>
            <person name="Qian P.Y."/>
        </authorList>
    </citation>
    <scope>NUCLEOTIDE SEQUENCE</scope>
    <source>
        <strain evidence="2">P08H-3</strain>
    </source>
</reference>
<organism evidence="2 3">
    <name type="scientific">Paralvinella palmiformis</name>
    <dbReference type="NCBI Taxonomy" id="53620"/>
    <lineage>
        <taxon>Eukaryota</taxon>
        <taxon>Metazoa</taxon>
        <taxon>Spiralia</taxon>
        <taxon>Lophotrochozoa</taxon>
        <taxon>Annelida</taxon>
        <taxon>Polychaeta</taxon>
        <taxon>Sedentaria</taxon>
        <taxon>Canalipalpata</taxon>
        <taxon>Terebellida</taxon>
        <taxon>Terebelliformia</taxon>
        <taxon>Alvinellidae</taxon>
        <taxon>Paralvinella</taxon>
    </lineage>
</organism>
<evidence type="ECO:0000256" key="1">
    <source>
        <dbReference type="SAM" id="Coils"/>
    </source>
</evidence>
<comment type="caution">
    <text evidence="2">The sequence shown here is derived from an EMBL/GenBank/DDBJ whole genome shotgun (WGS) entry which is preliminary data.</text>
</comment>
<evidence type="ECO:0000313" key="2">
    <source>
        <dbReference type="EMBL" id="KAK2161152.1"/>
    </source>
</evidence>
<sequence length="204" mass="23781">MATGRKNSAAEVVTLNLRVKELEKQVSEYRRRLDDLRKAKNTTLIKTQKEMVEINPPQLGVRQTLNDGKLQDLQKQLEEQERRHASEIAKLKASKTEVAPSCNHEQEIERLNQLVLSLEGDNGALIVENDQLKERVSNLMHQLSVKEAKACEREEEYKKQLSREWGERYKEWIDKTEKKIEELQESNTLLRGYLKNSGRMPDNK</sequence>
<evidence type="ECO:0000313" key="3">
    <source>
        <dbReference type="Proteomes" id="UP001208570"/>
    </source>
</evidence>
<dbReference type="AlphaFoldDB" id="A0AAD9N8M2"/>
<protein>
    <submittedName>
        <fullName evidence="2">Uncharacterized protein</fullName>
    </submittedName>
</protein>
<keyword evidence="1" id="KW-0175">Coiled coil</keyword>
<feature type="coiled-coil region" evidence="1">
    <location>
        <begin position="70"/>
        <end position="97"/>
    </location>
</feature>